<evidence type="ECO:0000313" key="8">
    <source>
        <dbReference type="EMBL" id="GAF83556.1"/>
    </source>
</evidence>
<keyword evidence="6 7" id="KW-0472">Membrane</keyword>
<comment type="subcellular location">
    <subcellularLocation>
        <location evidence="1">Membrane</location>
        <topology evidence="1">Multi-pass membrane protein</topology>
    </subcellularLocation>
</comment>
<comment type="caution">
    <text evidence="8">The sequence shown here is derived from an EMBL/GenBank/DDBJ whole genome shotgun (WGS) entry which is preliminary data.</text>
</comment>
<dbReference type="GO" id="GO:0008963">
    <property type="term" value="F:phospho-N-acetylmuramoyl-pentapeptide-transferase activity"/>
    <property type="evidence" value="ECO:0007669"/>
    <property type="project" value="InterPro"/>
</dbReference>
<dbReference type="InterPro" id="IPR000715">
    <property type="entry name" value="Glycosyl_transferase_4"/>
</dbReference>
<reference evidence="8" key="1">
    <citation type="journal article" date="2014" name="Front. Microbiol.">
        <title>High frequency of phylogenetically diverse reductive dehalogenase-homologous genes in deep subseafloor sedimentary metagenomes.</title>
        <authorList>
            <person name="Kawai M."/>
            <person name="Futagami T."/>
            <person name="Toyoda A."/>
            <person name="Takaki Y."/>
            <person name="Nishi S."/>
            <person name="Hori S."/>
            <person name="Arai W."/>
            <person name="Tsubouchi T."/>
            <person name="Morono Y."/>
            <person name="Uchiyama I."/>
            <person name="Ito T."/>
            <person name="Fujiyama A."/>
            <person name="Inagaki F."/>
            <person name="Takami H."/>
        </authorList>
    </citation>
    <scope>NUCLEOTIDE SEQUENCE</scope>
    <source>
        <strain evidence="8">Expedition CK06-06</strain>
    </source>
</reference>
<dbReference type="InterPro" id="IPR018480">
    <property type="entry name" value="PNAcMuramoyl-5peptid_Trfase_CS"/>
</dbReference>
<dbReference type="GO" id="GO:0044038">
    <property type="term" value="P:cell wall macromolecule biosynthetic process"/>
    <property type="evidence" value="ECO:0007669"/>
    <property type="project" value="TreeGrafter"/>
</dbReference>
<evidence type="ECO:0000256" key="5">
    <source>
        <dbReference type="ARBA" id="ARBA00022989"/>
    </source>
</evidence>
<feature type="transmembrane region" description="Helical" evidence="7">
    <location>
        <begin position="30"/>
        <end position="50"/>
    </location>
</feature>
<evidence type="ECO:0000256" key="3">
    <source>
        <dbReference type="ARBA" id="ARBA00022679"/>
    </source>
</evidence>
<feature type="transmembrane region" description="Helical" evidence="7">
    <location>
        <begin position="62"/>
        <end position="81"/>
    </location>
</feature>
<keyword evidence="3" id="KW-0808">Transferase</keyword>
<dbReference type="GO" id="GO:0005886">
    <property type="term" value="C:plasma membrane"/>
    <property type="evidence" value="ECO:0007669"/>
    <property type="project" value="TreeGrafter"/>
</dbReference>
<name>X0T8B8_9ZZZZ</name>
<proteinExistence type="inferred from homology"/>
<protein>
    <recommendedName>
        <fullName evidence="9">Phospho-N-acetylmuramoyl-pentapeptide-transferase</fullName>
    </recommendedName>
</protein>
<dbReference type="PANTHER" id="PTHR22926:SF5">
    <property type="entry name" value="PHOSPHO-N-ACETYLMURAMOYL-PENTAPEPTIDE-TRANSFERASE HOMOLOG"/>
    <property type="match status" value="1"/>
</dbReference>
<dbReference type="InterPro" id="IPR003524">
    <property type="entry name" value="PNAcMuramoyl-5peptid_Trfase"/>
</dbReference>
<dbReference type="PROSITE" id="PS01347">
    <property type="entry name" value="MRAY_1"/>
    <property type="match status" value="1"/>
</dbReference>
<organism evidence="8">
    <name type="scientific">marine sediment metagenome</name>
    <dbReference type="NCBI Taxonomy" id="412755"/>
    <lineage>
        <taxon>unclassified sequences</taxon>
        <taxon>metagenomes</taxon>
        <taxon>ecological metagenomes</taxon>
    </lineage>
</organism>
<dbReference type="GO" id="GO:0071555">
    <property type="term" value="P:cell wall organization"/>
    <property type="evidence" value="ECO:0007669"/>
    <property type="project" value="TreeGrafter"/>
</dbReference>
<keyword evidence="4 7" id="KW-0812">Transmembrane</keyword>
<dbReference type="PROSITE" id="PS01348">
    <property type="entry name" value="MRAY_2"/>
    <property type="match status" value="1"/>
</dbReference>
<evidence type="ECO:0000256" key="4">
    <source>
        <dbReference type="ARBA" id="ARBA00022692"/>
    </source>
</evidence>
<feature type="transmembrane region" description="Helical" evidence="7">
    <location>
        <begin position="195"/>
        <end position="214"/>
    </location>
</feature>
<feature type="transmembrane region" description="Helical" evidence="7">
    <location>
        <begin position="7"/>
        <end position="24"/>
    </location>
</feature>
<evidence type="ECO:0000256" key="1">
    <source>
        <dbReference type="ARBA" id="ARBA00004141"/>
    </source>
</evidence>
<evidence type="ECO:0000256" key="7">
    <source>
        <dbReference type="SAM" id="Phobius"/>
    </source>
</evidence>
<dbReference type="CDD" id="cd06852">
    <property type="entry name" value="GT_MraY"/>
    <property type="match status" value="1"/>
</dbReference>
<gene>
    <name evidence="8" type="ORF">S01H1_04272</name>
</gene>
<feature type="non-terminal residue" evidence="8">
    <location>
        <position position="1"/>
    </location>
</feature>
<dbReference type="Pfam" id="PF00953">
    <property type="entry name" value="Glycos_transf_4"/>
    <property type="match status" value="1"/>
</dbReference>
<dbReference type="AlphaFoldDB" id="X0T8B8"/>
<comment type="similarity">
    <text evidence="2">Belongs to the glycosyltransferase 4 family. MraY subfamily.</text>
</comment>
<evidence type="ECO:0000256" key="2">
    <source>
        <dbReference type="ARBA" id="ARBA00005583"/>
    </source>
</evidence>
<feature type="transmembrane region" description="Helical" evidence="7">
    <location>
        <begin position="132"/>
        <end position="151"/>
    </location>
</feature>
<evidence type="ECO:0000256" key="6">
    <source>
        <dbReference type="ARBA" id="ARBA00023136"/>
    </source>
</evidence>
<sequence>KQSTPTMGGLFVVAGLVAGVAVFADLSNRLVQVGLFIVVGLTIVGAIDDLTKLRACRRGISAPAKLLGQCLVATVAAWLIYQHHQQFSDGLLLHVPFTEAPIELGRLFIPLAVLVIVGASNAVNLTDGLDGLAGGCMIFACGAMAVVSYAAGHAEVAAYLGVPRIPGAGETAIMAAATIGAVMGFLWFNCHPAQVFLGDTGSLPLGGLLGFLAVATRQELLLLIVGGVFVIEAASVVLQVGYFKWRRRRIFLCAPIHHHFQFLGWPESKIVVRFWIASAFCAVLGIACLKLNVDEPTPQTQCPQPLVAKRAAPVREAIVESLDGFSNKSLPTANNIK</sequence>
<dbReference type="NCBIfam" id="TIGR00445">
    <property type="entry name" value="mraY"/>
    <property type="match status" value="1"/>
</dbReference>
<evidence type="ECO:0008006" key="9">
    <source>
        <dbReference type="Google" id="ProtNLM"/>
    </source>
</evidence>
<feature type="transmembrane region" description="Helical" evidence="7">
    <location>
        <begin position="107"/>
        <end position="125"/>
    </location>
</feature>
<dbReference type="PANTHER" id="PTHR22926">
    <property type="entry name" value="PHOSPHO-N-ACETYLMURAMOYL-PENTAPEPTIDE-TRANSFERASE"/>
    <property type="match status" value="1"/>
</dbReference>
<feature type="transmembrane region" description="Helical" evidence="7">
    <location>
        <begin position="171"/>
        <end position="188"/>
    </location>
</feature>
<feature type="transmembrane region" description="Helical" evidence="7">
    <location>
        <begin position="220"/>
        <end position="242"/>
    </location>
</feature>
<dbReference type="HAMAP" id="MF_00038">
    <property type="entry name" value="MraY"/>
    <property type="match status" value="1"/>
</dbReference>
<keyword evidence="5 7" id="KW-1133">Transmembrane helix</keyword>
<dbReference type="EMBL" id="BARS01002266">
    <property type="protein sequence ID" value="GAF83556.1"/>
    <property type="molecule type" value="Genomic_DNA"/>
</dbReference>
<accession>X0T8B8</accession>